<dbReference type="InterPro" id="IPR014031">
    <property type="entry name" value="Ketoacyl_synth_C"/>
</dbReference>
<evidence type="ECO:0000256" key="1">
    <source>
        <dbReference type="ARBA" id="ARBA00005194"/>
    </source>
</evidence>
<evidence type="ECO:0000256" key="4">
    <source>
        <dbReference type="RuleBase" id="RU003694"/>
    </source>
</evidence>
<evidence type="ECO:0000313" key="6">
    <source>
        <dbReference type="EMBL" id="GLQ75543.1"/>
    </source>
</evidence>
<dbReference type="InterPro" id="IPR020841">
    <property type="entry name" value="PKS_Beta-ketoAc_synthase_dom"/>
</dbReference>
<dbReference type="Gene3D" id="3.40.47.10">
    <property type="match status" value="1"/>
</dbReference>
<comment type="pathway">
    <text evidence="1">Lipid metabolism; fatty acid biosynthesis.</text>
</comment>
<dbReference type="PANTHER" id="PTHR11712">
    <property type="entry name" value="POLYKETIDE SYNTHASE-RELATED"/>
    <property type="match status" value="1"/>
</dbReference>
<dbReference type="PANTHER" id="PTHR11712:SF336">
    <property type="entry name" value="3-OXOACYL-[ACYL-CARRIER-PROTEIN] SYNTHASE, MITOCHONDRIAL"/>
    <property type="match status" value="1"/>
</dbReference>
<gene>
    <name evidence="6" type="ORF">GCM10007932_49050</name>
</gene>
<dbReference type="PROSITE" id="PS52004">
    <property type="entry name" value="KS3_2"/>
    <property type="match status" value="1"/>
</dbReference>
<dbReference type="SMART" id="SM00825">
    <property type="entry name" value="PKS_KS"/>
    <property type="match status" value="1"/>
</dbReference>
<organism evidence="6 7">
    <name type="scientific">Vibrio penaeicida</name>
    <dbReference type="NCBI Taxonomy" id="104609"/>
    <lineage>
        <taxon>Bacteria</taxon>
        <taxon>Pseudomonadati</taxon>
        <taxon>Pseudomonadota</taxon>
        <taxon>Gammaproteobacteria</taxon>
        <taxon>Vibrionales</taxon>
        <taxon>Vibrionaceae</taxon>
        <taxon>Vibrio</taxon>
    </lineage>
</organism>
<evidence type="ECO:0000256" key="3">
    <source>
        <dbReference type="ARBA" id="ARBA00022679"/>
    </source>
</evidence>
<proteinExistence type="inferred from homology"/>
<evidence type="ECO:0000256" key="2">
    <source>
        <dbReference type="ARBA" id="ARBA00008467"/>
    </source>
</evidence>
<dbReference type="Pfam" id="PF00109">
    <property type="entry name" value="ketoacyl-synt"/>
    <property type="match status" value="1"/>
</dbReference>
<accession>A0AAV5NYV3</accession>
<dbReference type="Proteomes" id="UP001156690">
    <property type="component" value="Unassembled WGS sequence"/>
</dbReference>
<name>A0AAV5NYV3_9VIBR</name>
<comment type="caution">
    <text evidence="6">The sequence shown here is derived from an EMBL/GenBank/DDBJ whole genome shotgun (WGS) entry which is preliminary data.</text>
</comment>
<protein>
    <submittedName>
        <fullName evidence="6">3-oxoacyl-[acyl-carrier-protein] synthase 2</fullName>
    </submittedName>
</protein>
<dbReference type="EMBL" id="BSNX01000073">
    <property type="protein sequence ID" value="GLQ75543.1"/>
    <property type="molecule type" value="Genomic_DNA"/>
</dbReference>
<dbReference type="InterPro" id="IPR016039">
    <property type="entry name" value="Thiolase-like"/>
</dbReference>
<dbReference type="RefSeq" id="WP_126608880.1">
    <property type="nucleotide sequence ID" value="NZ_AP025144.1"/>
</dbReference>
<dbReference type="InterPro" id="IPR014030">
    <property type="entry name" value="Ketoacyl_synth_N"/>
</dbReference>
<dbReference type="InterPro" id="IPR000794">
    <property type="entry name" value="Beta-ketoacyl_synthase"/>
</dbReference>
<evidence type="ECO:0000259" key="5">
    <source>
        <dbReference type="PROSITE" id="PS52004"/>
    </source>
</evidence>
<dbReference type="Pfam" id="PF02801">
    <property type="entry name" value="Ketoacyl-synt_C"/>
    <property type="match status" value="1"/>
</dbReference>
<keyword evidence="3 4" id="KW-0808">Transferase</keyword>
<comment type="similarity">
    <text evidence="2 4">Belongs to the thiolase-like superfamily. Beta-ketoacyl-ACP synthases family.</text>
</comment>
<dbReference type="CDD" id="cd00834">
    <property type="entry name" value="KAS_I_II"/>
    <property type="match status" value="1"/>
</dbReference>
<sequence length="423" mass="45267">MKPSDVVITGMGLYTSLGNTVPGVWNRVLDNQSGIKLISHQDWLSGHGVHLLASCKDSFDFSNFYGSWNINKKNLRNMGRISSMFCHSVLSALEGAGFDSHQSLPRHSSGIIVGTGVSLCDEHQPTPPASRNPKWFLDTYPNIVLAQSSVATGITGYGNTIVNACTSASLAIGQAYNMIRSGEATVMVAGGADSRLSPSFLSGFSQLNMHSKSDDAIRAMRPFDKLRGGFVLGEGAGALVLEKREHAIQRGAKILASVVGFSSSMDAFRMTDPCPKGKAKAMRGALADANLQPHQIDYINAHGTSTLSNDKEESKAINDVFQNRCPLVNSSKAMLGHTLAASGAIESIMCVQSLISQTLHANPNLDHLDPSCDINLVGKSPISQPIRYCMNNSSGIGGSNTTLIFERNSIPETDTEHANPFQI</sequence>
<dbReference type="GO" id="GO:0006633">
    <property type="term" value="P:fatty acid biosynthetic process"/>
    <property type="evidence" value="ECO:0007669"/>
    <property type="project" value="TreeGrafter"/>
</dbReference>
<dbReference type="SUPFAM" id="SSF53901">
    <property type="entry name" value="Thiolase-like"/>
    <property type="match status" value="2"/>
</dbReference>
<dbReference type="GO" id="GO:0005829">
    <property type="term" value="C:cytosol"/>
    <property type="evidence" value="ECO:0007669"/>
    <property type="project" value="TreeGrafter"/>
</dbReference>
<feature type="domain" description="Ketosynthase family 3 (KS3)" evidence="5">
    <location>
        <begin position="3"/>
        <end position="407"/>
    </location>
</feature>
<dbReference type="AlphaFoldDB" id="A0AAV5NYV3"/>
<reference evidence="7" key="1">
    <citation type="journal article" date="2019" name="Int. J. Syst. Evol. Microbiol.">
        <title>The Global Catalogue of Microorganisms (GCM) 10K type strain sequencing project: providing services to taxonomists for standard genome sequencing and annotation.</title>
        <authorList>
            <consortium name="The Broad Institute Genomics Platform"/>
            <consortium name="The Broad Institute Genome Sequencing Center for Infectious Disease"/>
            <person name="Wu L."/>
            <person name="Ma J."/>
        </authorList>
    </citation>
    <scope>NUCLEOTIDE SEQUENCE [LARGE SCALE GENOMIC DNA]</scope>
    <source>
        <strain evidence="7">NBRC 15640</strain>
    </source>
</reference>
<keyword evidence="7" id="KW-1185">Reference proteome</keyword>
<evidence type="ECO:0000313" key="7">
    <source>
        <dbReference type="Proteomes" id="UP001156690"/>
    </source>
</evidence>
<dbReference type="GO" id="GO:0004315">
    <property type="term" value="F:3-oxoacyl-[acyl-carrier-protein] synthase activity"/>
    <property type="evidence" value="ECO:0007669"/>
    <property type="project" value="TreeGrafter"/>
</dbReference>